<evidence type="ECO:0000313" key="17">
    <source>
        <dbReference type="Proteomes" id="UP000074119"/>
    </source>
</evidence>
<keyword evidence="7" id="KW-0406">Ion transport</keyword>
<evidence type="ECO:0000313" key="16">
    <source>
        <dbReference type="EMBL" id="AMO67892.1"/>
    </source>
</evidence>
<dbReference type="PANTHER" id="PTHR32552">
    <property type="entry name" value="FERRICHROME IRON RECEPTOR-RELATED"/>
    <property type="match status" value="1"/>
</dbReference>
<dbReference type="RefSeq" id="WP_040802646.1">
    <property type="nucleotide sequence ID" value="NZ_CP014544.1"/>
</dbReference>
<comment type="subcellular location">
    <subcellularLocation>
        <location evidence="1 11">Cell outer membrane</location>
        <topology evidence="1 11">Multi-pass membrane protein</topology>
    </subcellularLocation>
</comment>
<keyword evidence="3 11" id="KW-1134">Transmembrane beta strand</keyword>
<dbReference type="Pfam" id="PF00593">
    <property type="entry name" value="TonB_dep_Rec_b-barrel"/>
    <property type="match status" value="1"/>
</dbReference>
<keyword evidence="8 12" id="KW-0798">TonB box</keyword>
<feature type="domain" description="TonB-dependent receptor plug" evidence="15">
    <location>
        <begin position="39"/>
        <end position="144"/>
    </location>
</feature>
<evidence type="ECO:0000256" key="7">
    <source>
        <dbReference type="ARBA" id="ARBA00023065"/>
    </source>
</evidence>
<dbReference type="EMBL" id="CP014544">
    <property type="protein sequence ID" value="AMO67892.1"/>
    <property type="molecule type" value="Genomic_DNA"/>
</dbReference>
<organism evidence="16 17">
    <name type="scientific">Zhongshania aliphaticivorans</name>
    <dbReference type="NCBI Taxonomy" id="1470434"/>
    <lineage>
        <taxon>Bacteria</taxon>
        <taxon>Pseudomonadati</taxon>
        <taxon>Pseudomonadota</taxon>
        <taxon>Gammaproteobacteria</taxon>
        <taxon>Cellvibrionales</taxon>
        <taxon>Spongiibacteraceae</taxon>
        <taxon>Zhongshania</taxon>
    </lineage>
</organism>
<evidence type="ECO:0000256" key="8">
    <source>
        <dbReference type="ARBA" id="ARBA00023077"/>
    </source>
</evidence>
<dbReference type="STRING" id="1470434.AZF00_06060"/>
<evidence type="ECO:0000256" key="2">
    <source>
        <dbReference type="ARBA" id="ARBA00022448"/>
    </source>
</evidence>
<evidence type="ECO:0000259" key="14">
    <source>
        <dbReference type="Pfam" id="PF00593"/>
    </source>
</evidence>
<dbReference type="InterPro" id="IPR000531">
    <property type="entry name" value="Beta-barrel_TonB"/>
</dbReference>
<dbReference type="GO" id="GO:0006826">
    <property type="term" value="P:iron ion transport"/>
    <property type="evidence" value="ECO:0007669"/>
    <property type="project" value="UniProtKB-KW"/>
</dbReference>
<sequence>MIKRLGIFALMLAAQDVFARGTPVLEEVIITAQKREESLQDVPISLVAISAQAMQDANIDDMADIANFTPNLSVFSHPPLTSLRIRGLGSPFDKGFEQSAGLFLDGVYLGRLAFLDAAFLDVASVEVLRGPQGTLFGKNTISGAISIRSVQPSQEPELLAEGVTGDEDLAKYTLTGNVPLSDTVALRASALVNKRDGTVYNTTLDRDEGGVDSRVGRVQLRWDIADWLDVTVAAADTNQEFRLGSFQVRTTTDDQFALMQFYDPQVEKDTSNNQSAQDYPAMTYQNGNKFDVRFNASLWGHEFSWINALSSITEESLTDLDFSPIPLLFFLNGEDYEQLSSELRIVSPLGMFGGKLDYVAGGYVALSETTIKVIIDAAPTPSTLASGLALTGGGLGVLDGLLGAATGNEPGERLLIDGYQESVSSAVYAQASWHFNDELSLTGGVRVSTETKEVDQTLQLFTAGTDVDGPVFTQLVTAQEYRLLDKRVDRDVSPKLSLNWLPDDDLTFYLSAAQGFKSGGYSGSAVRAEIAEVEPESSTTYEAGAKTRLFGGAATLNAATFYTEFEDLQLTIFEGNVSRISNAAGAISKGAELDAAFVTPWDVSGNFSLAYLDATFTDYANGPCPAGEDTPCDLTGKPLAFAPLWKATFSMNYFHDLWSAPVNLLFGFDMLYEDDKLLQSDQDPIDVQGEFATLNLRLRLEDDNERWSLQAFIRNATDEFALDGGGDIPTLSGAHFGRAIASRQLDVALRIKF</sequence>
<reference evidence="16 17" key="1">
    <citation type="submission" date="2015-12" db="EMBL/GenBank/DDBJ databases">
        <authorList>
            <person name="Shamseldin A."/>
            <person name="Moawad H."/>
            <person name="Abd El-Rahim W.M."/>
            <person name="Sadowsky M.J."/>
        </authorList>
    </citation>
    <scope>NUCLEOTIDE SEQUENCE [LARGE SCALE GENOMIC DNA]</scope>
    <source>
        <strain evidence="16 17">SM2</strain>
    </source>
</reference>
<keyword evidence="10 11" id="KW-0998">Cell outer membrane</keyword>
<evidence type="ECO:0000256" key="3">
    <source>
        <dbReference type="ARBA" id="ARBA00022452"/>
    </source>
</evidence>
<keyword evidence="5 11" id="KW-0812">Transmembrane</keyword>
<evidence type="ECO:0000256" key="13">
    <source>
        <dbReference type="SAM" id="SignalP"/>
    </source>
</evidence>
<evidence type="ECO:0000259" key="15">
    <source>
        <dbReference type="Pfam" id="PF07715"/>
    </source>
</evidence>
<dbReference type="PANTHER" id="PTHR32552:SF81">
    <property type="entry name" value="TONB-DEPENDENT OUTER MEMBRANE RECEPTOR"/>
    <property type="match status" value="1"/>
</dbReference>
<dbReference type="Pfam" id="PF07715">
    <property type="entry name" value="Plug"/>
    <property type="match status" value="1"/>
</dbReference>
<dbReference type="Gene3D" id="2.40.170.20">
    <property type="entry name" value="TonB-dependent receptor, beta-barrel domain"/>
    <property type="match status" value="1"/>
</dbReference>
<keyword evidence="2 11" id="KW-0813">Transport</keyword>
<gene>
    <name evidence="16" type="ORF">AZF00_06060</name>
</gene>
<dbReference type="AlphaFoldDB" id="A0A127M3U8"/>
<dbReference type="InterPro" id="IPR039426">
    <property type="entry name" value="TonB-dep_rcpt-like"/>
</dbReference>
<protein>
    <recommendedName>
        <fullName evidence="18">Pesticin receptor</fullName>
    </recommendedName>
</protein>
<keyword evidence="6" id="KW-0408">Iron</keyword>
<proteinExistence type="inferred from homology"/>
<evidence type="ECO:0000256" key="5">
    <source>
        <dbReference type="ARBA" id="ARBA00022692"/>
    </source>
</evidence>
<dbReference type="Proteomes" id="UP000074119">
    <property type="component" value="Chromosome"/>
</dbReference>
<name>A0A127M3U8_9GAMM</name>
<dbReference type="GO" id="GO:0009279">
    <property type="term" value="C:cell outer membrane"/>
    <property type="evidence" value="ECO:0007669"/>
    <property type="project" value="UniProtKB-SubCell"/>
</dbReference>
<comment type="similarity">
    <text evidence="11 12">Belongs to the TonB-dependent receptor family.</text>
</comment>
<dbReference type="PROSITE" id="PS52016">
    <property type="entry name" value="TONB_DEPENDENT_REC_3"/>
    <property type="match status" value="1"/>
</dbReference>
<evidence type="ECO:0000256" key="6">
    <source>
        <dbReference type="ARBA" id="ARBA00023004"/>
    </source>
</evidence>
<evidence type="ECO:0008006" key="18">
    <source>
        <dbReference type="Google" id="ProtNLM"/>
    </source>
</evidence>
<evidence type="ECO:0000256" key="4">
    <source>
        <dbReference type="ARBA" id="ARBA00022496"/>
    </source>
</evidence>
<evidence type="ECO:0000256" key="11">
    <source>
        <dbReference type="PROSITE-ProRule" id="PRU01360"/>
    </source>
</evidence>
<dbReference type="KEGG" id="zal:AZF00_06060"/>
<keyword evidence="13" id="KW-0732">Signal</keyword>
<dbReference type="SUPFAM" id="SSF56935">
    <property type="entry name" value="Porins"/>
    <property type="match status" value="1"/>
</dbReference>
<feature type="signal peptide" evidence="13">
    <location>
        <begin position="1"/>
        <end position="19"/>
    </location>
</feature>
<feature type="domain" description="TonB-dependent receptor-like beta-barrel" evidence="14">
    <location>
        <begin position="235"/>
        <end position="715"/>
    </location>
</feature>
<dbReference type="InterPro" id="IPR036942">
    <property type="entry name" value="Beta-barrel_TonB_sf"/>
</dbReference>
<evidence type="ECO:0000256" key="12">
    <source>
        <dbReference type="RuleBase" id="RU003357"/>
    </source>
</evidence>
<evidence type="ECO:0000256" key="10">
    <source>
        <dbReference type="ARBA" id="ARBA00023237"/>
    </source>
</evidence>
<feature type="chain" id="PRO_5007274987" description="Pesticin receptor" evidence="13">
    <location>
        <begin position="20"/>
        <end position="753"/>
    </location>
</feature>
<keyword evidence="4" id="KW-0410">Iron transport</keyword>
<accession>A0A127M3U8</accession>
<keyword evidence="9 11" id="KW-0472">Membrane</keyword>
<dbReference type="InterPro" id="IPR012910">
    <property type="entry name" value="Plug_dom"/>
</dbReference>
<evidence type="ECO:0000256" key="9">
    <source>
        <dbReference type="ARBA" id="ARBA00023136"/>
    </source>
</evidence>
<evidence type="ECO:0000256" key="1">
    <source>
        <dbReference type="ARBA" id="ARBA00004571"/>
    </source>
</evidence>